<dbReference type="InterPro" id="IPR017853">
    <property type="entry name" value="GH"/>
</dbReference>
<keyword evidence="3" id="KW-0326">Glycosidase</keyword>
<dbReference type="GO" id="GO:0004556">
    <property type="term" value="F:alpha-amylase activity"/>
    <property type="evidence" value="ECO:0007669"/>
    <property type="project" value="TreeGrafter"/>
</dbReference>
<proteinExistence type="inferred from homology"/>
<reference evidence="6 7" key="1">
    <citation type="submission" date="2017-09" db="EMBL/GenBank/DDBJ databases">
        <title>Sphingomonas panjinensis sp.nov., isolated from oil-contaminated soil.</title>
        <authorList>
            <person name="Wang L."/>
            <person name="Chen L."/>
        </authorList>
    </citation>
    <scope>NUCLEOTIDE SEQUENCE [LARGE SCALE GENOMIC DNA]</scope>
    <source>
        <strain evidence="6 7">FW-11</strain>
    </source>
</reference>
<feature type="compositionally biased region" description="Basic and acidic residues" evidence="4">
    <location>
        <begin position="419"/>
        <end position="429"/>
    </location>
</feature>
<dbReference type="Gene3D" id="3.20.20.80">
    <property type="entry name" value="Glycosidases"/>
    <property type="match status" value="2"/>
</dbReference>
<dbReference type="Pfam" id="PF16657">
    <property type="entry name" value="Malt_amylase_C"/>
    <property type="match status" value="1"/>
</dbReference>
<dbReference type="PANTHER" id="PTHR10357:SF179">
    <property type="entry name" value="NEUTRAL AND BASIC AMINO ACID TRANSPORT PROTEIN RBAT"/>
    <property type="match status" value="1"/>
</dbReference>
<dbReference type="InterPro" id="IPR006047">
    <property type="entry name" value="GH13_cat_dom"/>
</dbReference>
<dbReference type="Proteomes" id="UP000244162">
    <property type="component" value="Unassembled WGS sequence"/>
</dbReference>
<evidence type="ECO:0000313" key="7">
    <source>
        <dbReference type="Proteomes" id="UP000244162"/>
    </source>
</evidence>
<keyword evidence="7" id="KW-1185">Reference proteome</keyword>
<dbReference type="CDD" id="cd11333">
    <property type="entry name" value="AmyAc_SI_OligoGlu_DGase"/>
    <property type="match status" value="1"/>
</dbReference>
<dbReference type="SMART" id="SM00642">
    <property type="entry name" value="Aamy"/>
    <property type="match status" value="1"/>
</dbReference>
<dbReference type="SUPFAM" id="SSF51011">
    <property type="entry name" value="Glycosyl hydrolase domain"/>
    <property type="match status" value="1"/>
</dbReference>
<dbReference type="SUPFAM" id="SSF51445">
    <property type="entry name" value="(Trans)glycosidases"/>
    <property type="match status" value="1"/>
</dbReference>
<keyword evidence="2 6" id="KW-0378">Hydrolase</keyword>
<evidence type="ECO:0000256" key="3">
    <source>
        <dbReference type="ARBA" id="ARBA00023295"/>
    </source>
</evidence>
<organism evidence="6 7">
    <name type="scientific">Sphingomonas oleivorans</name>
    <dbReference type="NCBI Taxonomy" id="1735121"/>
    <lineage>
        <taxon>Bacteria</taxon>
        <taxon>Pseudomonadati</taxon>
        <taxon>Pseudomonadota</taxon>
        <taxon>Alphaproteobacteria</taxon>
        <taxon>Sphingomonadales</taxon>
        <taxon>Sphingomonadaceae</taxon>
        <taxon>Sphingomonas</taxon>
    </lineage>
</organism>
<evidence type="ECO:0000259" key="5">
    <source>
        <dbReference type="SMART" id="SM00642"/>
    </source>
</evidence>
<evidence type="ECO:0000256" key="4">
    <source>
        <dbReference type="SAM" id="MobiDB-lite"/>
    </source>
</evidence>
<name>A0A2T5FU65_9SPHN</name>
<gene>
    <name evidence="6" type="ORF">CLG96_16970</name>
</gene>
<dbReference type="OrthoDB" id="9805159at2"/>
<dbReference type="GO" id="GO:0009313">
    <property type="term" value="P:oligosaccharide catabolic process"/>
    <property type="evidence" value="ECO:0007669"/>
    <property type="project" value="TreeGrafter"/>
</dbReference>
<evidence type="ECO:0000313" key="6">
    <source>
        <dbReference type="EMBL" id="PTQ07829.1"/>
    </source>
</evidence>
<evidence type="ECO:0000256" key="1">
    <source>
        <dbReference type="ARBA" id="ARBA00008061"/>
    </source>
</evidence>
<accession>A0A2T5FU65</accession>
<dbReference type="InterPro" id="IPR013780">
    <property type="entry name" value="Glyco_hydro_b"/>
</dbReference>
<dbReference type="PANTHER" id="PTHR10357">
    <property type="entry name" value="ALPHA-AMYLASE FAMILY MEMBER"/>
    <property type="match status" value="1"/>
</dbReference>
<comment type="caution">
    <text evidence="6">The sequence shown here is derived from an EMBL/GenBank/DDBJ whole genome shotgun (WGS) entry which is preliminary data.</text>
</comment>
<dbReference type="AlphaFoldDB" id="A0A2T5FU65"/>
<feature type="region of interest" description="Disordered" evidence="4">
    <location>
        <begin position="408"/>
        <end position="431"/>
    </location>
</feature>
<feature type="domain" description="Glycosyl hydrolase family 13 catalytic" evidence="5">
    <location>
        <begin position="45"/>
        <end position="429"/>
    </location>
</feature>
<dbReference type="Gene3D" id="2.60.40.1180">
    <property type="entry name" value="Golgi alpha-mannosidase II"/>
    <property type="match status" value="1"/>
</dbReference>
<dbReference type="InterPro" id="IPR045857">
    <property type="entry name" value="O16G_dom_2"/>
</dbReference>
<comment type="similarity">
    <text evidence="1">Belongs to the glycosyl hydrolase 13 family.</text>
</comment>
<dbReference type="InterPro" id="IPR032091">
    <property type="entry name" value="Malt_amylase-like_C"/>
</dbReference>
<dbReference type="EMBL" id="NWBU01000017">
    <property type="protein sequence ID" value="PTQ07829.1"/>
    <property type="molecule type" value="Genomic_DNA"/>
</dbReference>
<dbReference type="Pfam" id="PF00128">
    <property type="entry name" value="Alpha-amylase"/>
    <property type="match status" value="1"/>
</dbReference>
<evidence type="ECO:0000256" key="2">
    <source>
        <dbReference type="ARBA" id="ARBA00022801"/>
    </source>
</evidence>
<dbReference type="FunFam" id="3.90.400.10:FF:000002">
    <property type="entry name" value="Sucrose isomerase"/>
    <property type="match status" value="1"/>
</dbReference>
<sequence>MALLASGCAVAAEPVQGNTSPTPMKMPANPAAAQADWWKKAVFYEVYPRSFADSDNDGVGDLKGIAGRIDYLRDLGIDAIWLTPMFPSPQVDFGYDVSDFKDVDPQYGTLADLDRLIALGKQNGVKLVLDLVINHTSDQHEWFKQASSARDNPYRDFYIWRDGKAGGPPNNWTSQFGGPAWTGNSKAGQYYYHMYTPEQPDLNLRNPKVEAAMFDIVRWWFDKGVYGFRLDAVDSMFEREDLKDNPELPGKDEYGMPRQERINNYRLPEVHTQLQRLRGQVVDRYPGRVLIGETYAETGKDIARYYGPRNDEIQMPMFLSLIRAKPFAASSLRERIEAVENNPVGGWPTFALDNHDNIRAASRLTPPGHDPDDIAKLTGALLLTLRGTPILYYGQEIGMLNNDPKRVEDVQDPIGRKGWPQEKGRDGERTPMQWDASVNAGFNRGAKPWLPVGDDYRTRNVAAQTSDPSSVLSWYRQLIALRRTHPAFLGDFISVDRTNPSVLAFLRSSPEATVLVLLNLSDKPATVGLAAVEAVRITKPLAVNGASASGSEVSLKPFGAYVAEIARRK</sequence>
<dbReference type="Gene3D" id="3.90.400.10">
    <property type="entry name" value="Oligo-1,6-glucosidase, Domain 2"/>
    <property type="match status" value="1"/>
</dbReference>
<protein>
    <submittedName>
        <fullName evidence="6">Glucohydrolase</fullName>
    </submittedName>
</protein>